<keyword evidence="2" id="KW-1185">Reference proteome</keyword>
<name>A0AAN8FXA5_TRICO</name>
<dbReference type="PANTHER" id="PTHR44147">
    <property type="entry name" value="DEHYDROGENASE/REDUCTASE SDR FAMILY MEMBER 1"/>
    <property type="match status" value="1"/>
</dbReference>
<reference evidence="1 2" key="1">
    <citation type="submission" date="2019-10" db="EMBL/GenBank/DDBJ databases">
        <title>Assembly and Annotation for the nematode Trichostrongylus colubriformis.</title>
        <authorList>
            <person name="Martin J."/>
        </authorList>
    </citation>
    <scope>NUCLEOTIDE SEQUENCE [LARGE SCALE GENOMIC DNA]</scope>
    <source>
        <strain evidence="1">G859</strain>
        <tissue evidence="1">Whole worm</tissue>
    </source>
</reference>
<feature type="non-terminal residue" evidence="1">
    <location>
        <position position="1"/>
    </location>
</feature>
<dbReference type="Proteomes" id="UP001331761">
    <property type="component" value="Unassembled WGS sequence"/>
</dbReference>
<organism evidence="1 2">
    <name type="scientific">Trichostrongylus colubriformis</name>
    <name type="common">Black scour worm</name>
    <dbReference type="NCBI Taxonomy" id="6319"/>
    <lineage>
        <taxon>Eukaryota</taxon>
        <taxon>Metazoa</taxon>
        <taxon>Ecdysozoa</taxon>
        <taxon>Nematoda</taxon>
        <taxon>Chromadorea</taxon>
        <taxon>Rhabditida</taxon>
        <taxon>Rhabditina</taxon>
        <taxon>Rhabditomorpha</taxon>
        <taxon>Strongyloidea</taxon>
        <taxon>Trichostrongylidae</taxon>
        <taxon>Trichostrongylus</taxon>
    </lineage>
</organism>
<evidence type="ECO:0000313" key="1">
    <source>
        <dbReference type="EMBL" id="KAK5985912.1"/>
    </source>
</evidence>
<dbReference type="AlphaFoldDB" id="A0AAN8FXA5"/>
<evidence type="ECO:0000313" key="2">
    <source>
        <dbReference type="Proteomes" id="UP001331761"/>
    </source>
</evidence>
<dbReference type="PANTHER" id="PTHR44147:SF2">
    <property type="entry name" value="DEHYDROGENASE_REDUCTASE SDR FAMILY MEMBER 1"/>
    <property type="match status" value="1"/>
</dbReference>
<accession>A0AAN8FXA5</accession>
<comment type="caution">
    <text evidence="1">The sequence shown here is derived from an EMBL/GenBank/DDBJ whole genome shotgun (WGS) entry which is preliminary data.</text>
</comment>
<protein>
    <submittedName>
        <fullName evidence="1">Uncharacterized protein</fullName>
    </submittedName>
</protein>
<dbReference type="EMBL" id="WIXE01001193">
    <property type="protein sequence ID" value="KAK5985912.1"/>
    <property type="molecule type" value="Genomic_DNA"/>
</dbReference>
<sequence>EAIDKSFKESESTEFVGKAVVALASDKKVIKKSGKILMTYDLACEYGFKDLDGGLPMDIRRVTTALEFFGFNRVASITPSFLRIPLWGMHFASYKFPYKIW</sequence>
<gene>
    <name evidence="1" type="ORF">GCK32_021860</name>
</gene>
<proteinExistence type="predicted"/>